<protein>
    <submittedName>
        <fullName evidence="1">Uncharacterized protein</fullName>
    </submittedName>
</protein>
<name>A0A6J7WLS1_9CAUD</name>
<accession>A0A6J7WLS1</accession>
<gene>
    <name evidence="1" type="ORF">UFOVP218_137</name>
</gene>
<organism evidence="1">
    <name type="scientific">uncultured Caudovirales phage</name>
    <dbReference type="NCBI Taxonomy" id="2100421"/>
    <lineage>
        <taxon>Viruses</taxon>
        <taxon>Duplodnaviria</taxon>
        <taxon>Heunggongvirae</taxon>
        <taxon>Uroviricota</taxon>
        <taxon>Caudoviricetes</taxon>
        <taxon>Peduoviridae</taxon>
        <taxon>Maltschvirus</taxon>
        <taxon>Maltschvirus maltsch</taxon>
    </lineage>
</organism>
<reference evidence="1" key="1">
    <citation type="submission" date="2020-05" db="EMBL/GenBank/DDBJ databases">
        <authorList>
            <person name="Chiriac C."/>
            <person name="Salcher M."/>
            <person name="Ghai R."/>
            <person name="Kavagutti S V."/>
        </authorList>
    </citation>
    <scope>NUCLEOTIDE SEQUENCE</scope>
</reference>
<dbReference type="EMBL" id="LR798261">
    <property type="protein sequence ID" value="CAB5218770.1"/>
    <property type="molecule type" value="Genomic_DNA"/>
</dbReference>
<proteinExistence type="predicted"/>
<evidence type="ECO:0000313" key="1">
    <source>
        <dbReference type="EMBL" id="CAB5218770.1"/>
    </source>
</evidence>
<sequence length="185" mass="19544">MSYNQNIASSTKYGSIKVGTGLSVTNGLVSANGITDANLGYFYSTQTQTNAASINIVTMNNTGLSQGISLVSNSRLTVTKSSNYNLSIMIQFIKSSSAGGSAIGYFWLRKNGLDVANSASNITTNENNGGVVGSWTYALPLVANDYLEMAWASTQSNATLISRIAQVGPPIIPQNPSVRMTLLEI</sequence>